<keyword evidence="2" id="KW-0560">Oxidoreductase</keyword>
<evidence type="ECO:0000256" key="1">
    <source>
        <dbReference type="ARBA" id="ARBA00022857"/>
    </source>
</evidence>
<name>A0AAV1B3J2_VICFA</name>
<protein>
    <submittedName>
        <fullName evidence="3">Uncharacterized protein</fullName>
    </submittedName>
</protein>
<accession>A0AAV1B3J2</accession>
<reference evidence="3 4" key="1">
    <citation type="submission" date="2023-01" db="EMBL/GenBank/DDBJ databases">
        <authorList>
            <person name="Kreplak J."/>
        </authorList>
    </citation>
    <scope>NUCLEOTIDE SEQUENCE [LARGE SCALE GENOMIC DNA]</scope>
</reference>
<sequence length="106" mass="11828">MNPAVAIGPLLQPELNDSSTLILNLINGSETFMNAAFGWINVKDVANAHILAYEDASANGRYCLVEKVIHFSELIKILHDMYPTLQIPNKCADDKLLMQTFQFADF</sequence>
<dbReference type="EMBL" id="OX451741">
    <property type="protein sequence ID" value="CAI8617141.1"/>
    <property type="molecule type" value="Genomic_DNA"/>
</dbReference>
<evidence type="ECO:0000313" key="4">
    <source>
        <dbReference type="Proteomes" id="UP001157006"/>
    </source>
</evidence>
<evidence type="ECO:0000313" key="3">
    <source>
        <dbReference type="EMBL" id="CAI8617141.1"/>
    </source>
</evidence>
<dbReference type="GO" id="GO:0016616">
    <property type="term" value="F:oxidoreductase activity, acting on the CH-OH group of donors, NAD or NADP as acceptor"/>
    <property type="evidence" value="ECO:0007669"/>
    <property type="project" value="TreeGrafter"/>
</dbReference>
<dbReference type="SUPFAM" id="SSF51735">
    <property type="entry name" value="NAD(P)-binding Rossmann-fold domains"/>
    <property type="match status" value="1"/>
</dbReference>
<dbReference type="Gene3D" id="3.40.50.720">
    <property type="entry name" value="NAD(P)-binding Rossmann-like Domain"/>
    <property type="match status" value="1"/>
</dbReference>
<gene>
    <name evidence="3" type="ORF">VFH_VI061520</name>
</gene>
<dbReference type="Proteomes" id="UP001157006">
    <property type="component" value="Chromosome 6"/>
</dbReference>
<dbReference type="AlphaFoldDB" id="A0AAV1B3J2"/>
<dbReference type="InterPro" id="IPR050425">
    <property type="entry name" value="NAD(P)_dehydrat-like"/>
</dbReference>
<proteinExistence type="predicted"/>
<keyword evidence="4" id="KW-1185">Reference proteome</keyword>
<keyword evidence="1" id="KW-0521">NADP</keyword>
<organism evidence="3 4">
    <name type="scientific">Vicia faba</name>
    <name type="common">Broad bean</name>
    <name type="synonym">Faba vulgaris</name>
    <dbReference type="NCBI Taxonomy" id="3906"/>
    <lineage>
        <taxon>Eukaryota</taxon>
        <taxon>Viridiplantae</taxon>
        <taxon>Streptophyta</taxon>
        <taxon>Embryophyta</taxon>
        <taxon>Tracheophyta</taxon>
        <taxon>Spermatophyta</taxon>
        <taxon>Magnoliopsida</taxon>
        <taxon>eudicotyledons</taxon>
        <taxon>Gunneridae</taxon>
        <taxon>Pentapetalae</taxon>
        <taxon>rosids</taxon>
        <taxon>fabids</taxon>
        <taxon>Fabales</taxon>
        <taxon>Fabaceae</taxon>
        <taxon>Papilionoideae</taxon>
        <taxon>50 kb inversion clade</taxon>
        <taxon>NPAAA clade</taxon>
        <taxon>Hologalegina</taxon>
        <taxon>IRL clade</taxon>
        <taxon>Fabeae</taxon>
        <taxon>Vicia</taxon>
    </lineage>
</organism>
<dbReference type="InterPro" id="IPR036291">
    <property type="entry name" value="NAD(P)-bd_dom_sf"/>
</dbReference>
<evidence type="ECO:0000256" key="2">
    <source>
        <dbReference type="ARBA" id="ARBA00023002"/>
    </source>
</evidence>
<dbReference type="PANTHER" id="PTHR10366">
    <property type="entry name" value="NAD DEPENDENT EPIMERASE/DEHYDRATASE"/>
    <property type="match status" value="1"/>
</dbReference>
<dbReference type="PANTHER" id="PTHR10366:SF662">
    <property type="entry name" value="CINNAMYL ALCOHOL DEHYDROGENASE"/>
    <property type="match status" value="1"/>
</dbReference>